<reference evidence="2" key="2">
    <citation type="submission" date="2020-09" db="EMBL/GenBank/DDBJ databases">
        <authorList>
            <person name="Sun Q."/>
            <person name="Ohkuma M."/>
        </authorList>
    </citation>
    <scope>NUCLEOTIDE SEQUENCE</scope>
    <source>
        <strain evidence="2">JCM 4815</strain>
    </source>
</reference>
<reference evidence="2" key="1">
    <citation type="journal article" date="2014" name="Int. J. Syst. Evol. Microbiol.">
        <title>Complete genome sequence of Corynebacterium casei LMG S-19264T (=DSM 44701T), isolated from a smear-ripened cheese.</title>
        <authorList>
            <consortium name="US DOE Joint Genome Institute (JGI-PGF)"/>
            <person name="Walter F."/>
            <person name="Albersmeier A."/>
            <person name="Kalinowski J."/>
            <person name="Ruckert C."/>
        </authorList>
    </citation>
    <scope>NUCLEOTIDE SEQUENCE</scope>
    <source>
        <strain evidence="2">JCM 4815</strain>
    </source>
</reference>
<protein>
    <recommendedName>
        <fullName evidence="4">Tat pathway signal sequence domain protein</fullName>
    </recommendedName>
</protein>
<evidence type="ECO:0008006" key="4">
    <source>
        <dbReference type="Google" id="ProtNLM"/>
    </source>
</evidence>
<evidence type="ECO:0000256" key="1">
    <source>
        <dbReference type="SAM" id="MobiDB-lite"/>
    </source>
</evidence>
<evidence type="ECO:0000313" key="2">
    <source>
        <dbReference type="EMBL" id="GGZ31026.1"/>
    </source>
</evidence>
<feature type="region of interest" description="Disordered" evidence="1">
    <location>
        <begin position="1"/>
        <end position="36"/>
    </location>
</feature>
<comment type="caution">
    <text evidence="2">The sequence shown here is derived from an EMBL/GenBank/DDBJ whole genome shotgun (WGS) entry which is preliminary data.</text>
</comment>
<name>A0A918Q209_9ACTN</name>
<dbReference type="AlphaFoldDB" id="A0A918Q209"/>
<organism evidence="2 3">
    <name type="scientific">Streptomyces poonensis</name>
    <dbReference type="NCBI Taxonomy" id="68255"/>
    <lineage>
        <taxon>Bacteria</taxon>
        <taxon>Bacillati</taxon>
        <taxon>Actinomycetota</taxon>
        <taxon>Actinomycetes</taxon>
        <taxon>Kitasatosporales</taxon>
        <taxon>Streptomycetaceae</taxon>
        <taxon>Streptomyces</taxon>
    </lineage>
</organism>
<gene>
    <name evidence="2" type="ORF">GCM10010365_59470</name>
</gene>
<sequence>MSGISPVEPGEGTRAGDADPDSRPVPGTPRQRLTEWYTRHRRPMLAGASAAVLLAGGGSFYATRDKEPEPPAVHPSQTVRVTYLGAESPPPSAPTRSFSFAVRVTALPGPPVTVTRISQPYAAVSLTSAPRPPFSAKAGFARKIVITMHVMDCSHVPGNAGLPFLDVTLRNTNAIDNHSFILGERYAQDVSQALRAGCADDPESSPKPLNTTEIIRAHPASSHYPDRANQPEFRSSTHRVPLCNTSCHNKRVTASDRLSSAFPAHA</sequence>
<proteinExistence type="predicted"/>
<keyword evidence="3" id="KW-1185">Reference proteome</keyword>
<dbReference type="Proteomes" id="UP000622166">
    <property type="component" value="Unassembled WGS sequence"/>
</dbReference>
<dbReference type="RefSeq" id="WP_308436794.1">
    <property type="nucleotide sequence ID" value="NZ_BMVW01000015.1"/>
</dbReference>
<evidence type="ECO:0000313" key="3">
    <source>
        <dbReference type="Proteomes" id="UP000622166"/>
    </source>
</evidence>
<dbReference type="EMBL" id="BMVW01000015">
    <property type="protein sequence ID" value="GGZ31026.1"/>
    <property type="molecule type" value="Genomic_DNA"/>
</dbReference>
<accession>A0A918Q209</accession>